<keyword evidence="3" id="KW-1185">Reference proteome</keyword>
<dbReference type="Proteomes" id="UP000284006">
    <property type="component" value="Unassembled WGS sequence"/>
</dbReference>
<evidence type="ECO:0008006" key="4">
    <source>
        <dbReference type="Google" id="ProtNLM"/>
    </source>
</evidence>
<dbReference type="EMBL" id="QYUP01000126">
    <property type="protein sequence ID" value="RJG14654.1"/>
    <property type="molecule type" value="Genomic_DNA"/>
</dbReference>
<dbReference type="PROSITE" id="PS51257">
    <property type="entry name" value="PROKAR_LIPOPROTEIN"/>
    <property type="match status" value="1"/>
</dbReference>
<name>A0A418XQA9_9BURK</name>
<comment type="caution">
    <text evidence="2">The sequence shown here is derived from an EMBL/GenBank/DDBJ whole genome shotgun (WGS) entry which is preliminary data.</text>
</comment>
<reference evidence="2 3" key="1">
    <citation type="submission" date="2018-09" db="EMBL/GenBank/DDBJ databases">
        <authorList>
            <person name="Zhu H."/>
        </authorList>
    </citation>
    <scope>NUCLEOTIDE SEQUENCE [LARGE SCALE GENOMIC DNA]</scope>
    <source>
        <strain evidence="2 3">K1S02-61</strain>
    </source>
</reference>
<evidence type="ECO:0000313" key="2">
    <source>
        <dbReference type="EMBL" id="RJG14654.1"/>
    </source>
</evidence>
<dbReference type="AlphaFoldDB" id="A0A418XQA9"/>
<feature type="signal peptide" evidence="1">
    <location>
        <begin position="1"/>
        <end position="17"/>
    </location>
</feature>
<keyword evidence="1" id="KW-0732">Signal</keyword>
<gene>
    <name evidence="2" type="ORF">D3872_16930</name>
</gene>
<sequence length="218" mass="22696">MNKKNFVIAMAVAAALAACGSKPVQPSWKVNAADALKGYSDAYLKGNTSIADTEFARARSEIASTGRPDLVAFAELVRCATRVAALEFDDCPGFAALADAATPGERAYAAYLAGRWQEVDAGLLPAQHQAVARVAEGQGTAVLTAIPDPLSRLVAAGALMKAGRLAPADIALATETASGQGWRRPLLVWLGVARKRAEAAGDTAEAARIQRRIDVALP</sequence>
<evidence type="ECO:0000313" key="3">
    <source>
        <dbReference type="Proteomes" id="UP000284006"/>
    </source>
</evidence>
<accession>A0A418XQA9</accession>
<dbReference type="OrthoDB" id="8562564at2"/>
<proteinExistence type="predicted"/>
<dbReference type="RefSeq" id="WP_119811910.1">
    <property type="nucleotide sequence ID" value="NZ_QYUP01000126.1"/>
</dbReference>
<feature type="chain" id="PRO_5019189285" description="Lipoprotein" evidence="1">
    <location>
        <begin position="18"/>
        <end position="218"/>
    </location>
</feature>
<protein>
    <recommendedName>
        <fullName evidence="4">Lipoprotein</fullName>
    </recommendedName>
</protein>
<evidence type="ECO:0000256" key="1">
    <source>
        <dbReference type="SAM" id="SignalP"/>
    </source>
</evidence>
<organism evidence="2 3">
    <name type="scientific">Massilia cavernae</name>
    <dbReference type="NCBI Taxonomy" id="2320864"/>
    <lineage>
        <taxon>Bacteria</taxon>
        <taxon>Pseudomonadati</taxon>
        <taxon>Pseudomonadota</taxon>
        <taxon>Betaproteobacteria</taxon>
        <taxon>Burkholderiales</taxon>
        <taxon>Oxalobacteraceae</taxon>
        <taxon>Telluria group</taxon>
        <taxon>Massilia</taxon>
    </lineage>
</organism>